<sequence length="135" mass="14732">MNPTINKWGIPVLAGLVTGYLVQGPLQFWLYGTAPFLAPLLALAVAALVAWILARRVAEDRRLGWALVTVGVAVGFYAFAVLVPTLFQQGGLDRDEKTAAFFVFLIMGLPMIVIMLGLIIGGVVLLRRARRARLR</sequence>
<feature type="transmembrane region" description="Helical" evidence="1">
    <location>
        <begin position="12"/>
        <end position="30"/>
    </location>
</feature>
<feature type="transmembrane region" description="Helical" evidence="1">
    <location>
        <begin position="99"/>
        <end position="126"/>
    </location>
</feature>
<evidence type="ECO:0000256" key="1">
    <source>
        <dbReference type="SAM" id="Phobius"/>
    </source>
</evidence>
<dbReference type="Proteomes" id="UP000217005">
    <property type="component" value="Unassembled WGS sequence"/>
</dbReference>
<reference evidence="2 3" key="1">
    <citation type="submission" date="2017-05" db="EMBL/GenBank/DDBJ databases">
        <title>Complete and WGS of Bordetella genogroups.</title>
        <authorList>
            <person name="Spilker T."/>
            <person name="LiPuma J."/>
        </authorList>
    </citation>
    <scope>NUCLEOTIDE SEQUENCE [LARGE SCALE GENOMIC DNA]</scope>
    <source>
        <strain evidence="2 3">AU17610</strain>
    </source>
</reference>
<keyword evidence="1" id="KW-0812">Transmembrane</keyword>
<proteinExistence type="predicted"/>
<gene>
    <name evidence="2" type="ORF">CEG14_10780</name>
</gene>
<dbReference type="AlphaFoldDB" id="A0A261SF19"/>
<name>A0A261SF19_9BORD</name>
<evidence type="ECO:0000313" key="3">
    <source>
        <dbReference type="Proteomes" id="UP000217005"/>
    </source>
</evidence>
<dbReference type="EMBL" id="NEVL01000003">
    <property type="protein sequence ID" value="OZI35552.1"/>
    <property type="molecule type" value="Genomic_DNA"/>
</dbReference>
<dbReference type="RefSeq" id="WP_094826361.1">
    <property type="nucleotide sequence ID" value="NZ_NEVL01000003.1"/>
</dbReference>
<accession>A0A261SF19</accession>
<protein>
    <submittedName>
        <fullName evidence="2">Uncharacterized protein</fullName>
    </submittedName>
</protein>
<organism evidence="2 3">
    <name type="scientific">Bordetella genomosp. 1</name>
    <dbReference type="NCBI Taxonomy" id="1395607"/>
    <lineage>
        <taxon>Bacteria</taxon>
        <taxon>Pseudomonadati</taxon>
        <taxon>Pseudomonadota</taxon>
        <taxon>Betaproteobacteria</taxon>
        <taxon>Burkholderiales</taxon>
        <taxon>Alcaligenaceae</taxon>
        <taxon>Bordetella</taxon>
    </lineage>
</organism>
<dbReference type="InterPro" id="IPR036259">
    <property type="entry name" value="MFS_trans_sf"/>
</dbReference>
<keyword evidence="1" id="KW-0472">Membrane</keyword>
<dbReference type="SUPFAM" id="SSF103473">
    <property type="entry name" value="MFS general substrate transporter"/>
    <property type="match status" value="1"/>
</dbReference>
<keyword evidence="1" id="KW-1133">Transmembrane helix</keyword>
<feature type="transmembrane region" description="Helical" evidence="1">
    <location>
        <begin position="66"/>
        <end position="87"/>
    </location>
</feature>
<evidence type="ECO:0000313" key="2">
    <source>
        <dbReference type="EMBL" id="OZI35552.1"/>
    </source>
</evidence>
<comment type="caution">
    <text evidence="2">The sequence shown here is derived from an EMBL/GenBank/DDBJ whole genome shotgun (WGS) entry which is preliminary data.</text>
</comment>
<feature type="transmembrane region" description="Helical" evidence="1">
    <location>
        <begin position="36"/>
        <end position="54"/>
    </location>
</feature>